<keyword evidence="9" id="KW-0472">Membrane</keyword>
<keyword evidence="4" id="KW-1003">Cell membrane</keyword>
<comment type="function">
    <text evidence="10">Probably part of an ABC transporter complex. Responsible for energy coupling to the transport system.</text>
</comment>
<evidence type="ECO:0000256" key="1">
    <source>
        <dbReference type="ARBA" id="ARBA00004202"/>
    </source>
</evidence>
<dbReference type="EMBL" id="DSJT01000009">
    <property type="protein sequence ID" value="HEF87118.1"/>
    <property type="molecule type" value="Genomic_DNA"/>
</dbReference>
<name>A0A7C2FCI6_9CREN</name>
<comment type="subcellular location">
    <subcellularLocation>
        <location evidence="1">Cell membrane</location>
        <topology evidence="1">Peripheral membrane protein</topology>
    </subcellularLocation>
</comment>
<keyword evidence="7 12" id="KW-0067">ATP-binding</keyword>
<proteinExistence type="inferred from homology"/>
<evidence type="ECO:0000256" key="2">
    <source>
        <dbReference type="ARBA" id="ARBA00005417"/>
    </source>
</evidence>
<dbReference type="Pfam" id="PF00005">
    <property type="entry name" value="ABC_tran"/>
    <property type="match status" value="2"/>
</dbReference>
<evidence type="ECO:0000256" key="6">
    <source>
        <dbReference type="ARBA" id="ARBA00022741"/>
    </source>
</evidence>
<evidence type="ECO:0000256" key="4">
    <source>
        <dbReference type="ARBA" id="ARBA00022475"/>
    </source>
</evidence>
<evidence type="ECO:0000256" key="7">
    <source>
        <dbReference type="ARBA" id="ARBA00022840"/>
    </source>
</evidence>
<comment type="similarity">
    <text evidence="2">Belongs to the ABC transporter superfamily.</text>
</comment>
<keyword evidence="5" id="KW-0677">Repeat</keyword>
<reference evidence="12" key="1">
    <citation type="journal article" date="2020" name="mSystems">
        <title>Genome- and Community-Level Interaction Insights into Carbon Utilization and Element Cycling Functions of Hydrothermarchaeota in Hydrothermal Sediment.</title>
        <authorList>
            <person name="Zhou Z."/>
            <person name="Liu Y."/>
            <person name="Xu W."/>
            <person name="Pan J."/>
            <person name="Luo Z.H."/>
            <person name="Li M."/>
        </authorList>
    </citation>
    <scope>NUCLEOTIDE SEQUENCE [LARGE SCALE GENOMIC DNA]</scope>
    <source>
        <strain evidence="12">SpSt-23</strain>
    </source>
</reference>
<dbReference type="PROSITE" id="PS50893">
    <property type="entry name" value="ABC_TRANSPORTER_2"/>
    <property type="match status" value="2"/>
</dbReference>
<dbReference type="GO" id="GO:0043190">
    <property type="term" value="C:ATP-binding cassette (ABC) transporter complex"/>
    <property type="evidence" value="ECO:0007669"/>
    <property type="project" value="TreeGrafter"/>
</dbReference>
<dbReference type="InterPro" id="IPR027417">
    <property type="entry name" value="P-loop_NTPase"/>
</dbReference>
<dbReference type="Gene3D" id="3.40.50.300">
    <property type="entry name" value="P-loop containing nucleotide triphosphate hydrolases"/>
    <property type="match status" value="2"/>
</dbReference>
<dbReference type="InterPro" id="IPR050095">
    <property type="entry name" value="ECF_ABC_transporter_ATP-bd"/>
</dbReference>
<accession>A0A7C2FCI6</accession>
<dbReference type="GO" id="GO:0042626">
    <property type="term" value="F:ATPase-coupled transmembrane transporter activity"/>
    <property type="evidence" value="ECO:0007669"/>
    <property type="project" value="TreeGrafter"/>
</dbReference>
<evidence type="ECO:0000256" key="3">
    <source>
        <dbReference type="ARBA" id="ARBA00022448"/>
    </source>
</evidence>
<evidence type="ECO:0000256" key="9">
    <source>
        <dbReference type="ARBA" id="ARBA00023136"/>
    </source>
</evidence>
<evidence type="ECO:0000256" key="8">
    <source>
        <dbReference type="ARBA" id="ARBA00022967"/>
    </source>
</evidence>
<evidence type="ECO:0000256" key="10">
    <source>
        <dbReference type="ARBA" id="ARBA00025157"/>
    </source>
</evidence>
<dbReference type="GO" id="GO:0005524">
    <property type="term" value="F:ATP binding"/>
    <property type="evidence" value="ECO:0007669"/>
    <property type="project" value="UniProtKB-KW"/>
</dbReference>
<feature type="domain" description="ABC transporter" evidence="11">
    <location>
        <begin position="257"/>
        <end position="471"/>
    </location>
</feature>
<sequence>MRSEIAVQLEDLWARYSSGEWILKGLNLSVSEGESVLIVGATGSGKTTLARILNGTAGPIYGVEVKGSYKVNGVEALGLDPFILGLKIHVVSQNPYIHFLNFILEQDYRDYAKKVYGDRFEKQVVEKTLTQFNLRELRHRYFFNLSGGQARRAATGKALISDPEVLVFDEPFMWLDDKGVDEFLDMLHLLKRLGKTIIVFEHRFNRVIRFFDKVFVLRNGRIEEADLTALLRAAARKTLGTTLVQQPDKGELGEVVLKLENVSFGYKEPVLNNISLELRRGEGVAIIGLNGTGKTTLLKLITGYLKPWKGRVEVRGRFIYIPQLIHLFYTEGSLREEVVKLCKSRSGNEACVEEALKALWKEGLNPDKPPSKLSHGQMVKAAVLLASKTVKPDLILLDEPFSGLTYVDRFNLIKLLAETPSAKLLTTSSREFTSLLSNWRLLVLENGGLKPAEALEKPLNAVFSVELAKLLIGVED</sequence>
<dbReference type="GO" id="GO:0016887">
    <property type="term" value="F:ATP hydrolysis activity"/>
    <property type="evidence" value="ECO:0007669"/>
    <property type="project" value="InterPro"/>
</dbReference>
<feature type="domain" description="ABC transporter" evidence="11">
    <location>
        <begin position="7"/>
        <end position="244"/>
    </location>
</feature>
<protein>
    <submittedName>
        <fullName evidence="12">ATP-binding cassette domain-containing protein</fullName>
    </submittedName>
</protein>
<dbReference type="CDD" id="cd03225">
    <property type="entry name" value="ABC_cobalt_CbiO_domain1"/>
    <property type="match status" value="1"/>
</dbReference>
<evidence type="ECO:0000256" key="5">
    <source>
        <dbReference type="ARBA" id="ARBA00022737"/>
    </source>
</evidence>
<keyword evidence="6" id="KW-0547">Nucleotide-binding</keyword>
<dbReference type="PANTHER" id="PTHR43553">
    <property type="entry name" value="HEAVY METAL TRANSPORTER"/>
    <property type="match status" value="1"/>
</dbReference>
<keyword evidence="8" id="KW-1278">Translocase</keyword>
<keyword evidence="3" id="KW-0813">Transport</keyword>
<dbReference type="InterPro" id="IPR003439">
    <property type="entry name" value="ABC_transporter-like_ATP-bd"/>
</dbReference>
<dbReference type="AlphaFoldDB" id="A0A7C2FCI6"/>
<comment type="caution">
    <text evidence="12">The sequence shown here is derived from an EMBL/GenBank/DDBJ whole genome shotgun (WGS) entry which is preliminary data.</text>
</comment>
<organism evidence="12">
    <name type="scientific">Thermosphaera aggregans</name>
    <dbReference type="NCBI Taxonomy" id="54254"/>
    <lineage>
        <taxon>Archaea</taxon>
        <taxon>Thermoproteota</taxon>
        <taxon>Thermoprotei</taxon>
        <taxon>Desulfurococcales</taxon>
        <taxon>Desulfurococcaceae</taxon>
        <taxon>Thermosphaera</taxon>
    </lineage>
</organism>
<dbReference type="SUPFAM" id="SSF52540">
    <property type="entry name" value="P-loop containing nucleoside triphosphate hydrolases"/>
    <property type="match status" value="2"/>
</dbReference>
<dbReference type="SMART" id="SM00382">
    <property type="entry name" value="AAA"/>
    <property type="match status" value="2"/>
</dbReference>
<gene>
    <name evidence="12" type="ORF">ENP55_02205</name>
</gene>
<dbReference type="InterPro" id="IPR003593">
    <property type="entry name" value="AAA+_ATPase"/>
</dbReference>
<evidence type="ECO:0000259" key="11">
    <source>
        <dbReference type="PROSITE" id="PS50893"/>
    </source>
</evidence>
<dbReference type="PANTHER" id="PTHR43553:SF23">
    <property type="entry name" value="ABC TRANSPORTER ATP-BINDING COMPONENT"/>
    <property type="match status" value="1"/>
</dbReference>
<dbReference type="InterPro" id="IPR015856">
    <property type="entry name" value="ABC_transpr_CbiO/EcfA_su"/>
</dbReference>
<dbReference type="PROSITE" id="PS00211">
    <property type="entry name" value="ABC_TRANSPORTER_1"/>
    <property type="match status" value="1"/>
</dbReference>
<evidence type="ECO:0000313" key="12">
    <source>
        <dbReference type="EMBL" id="HEF87118.1"/>
    </source>
</evidence>
<dbReference type="InterPro" id="IPR017871">
    <property type="entry name" value="ABC_transporter-like_CS"/>
</dbReference>